<sequence>MYSQFETAGSGYESINETGDASDQILNSTLASPKAITKHLDEYVIGQERAKKTLSVAVFNHYNRVQANVQQQIQDSHRFVVEGEGYSTQPNSAQFWVNPSTNSTDFSRIIQDTETKGFEGKGLPTFDKSNVLLLGPTGSGKTLLVRTLAKVLKVPFSMSDATPFTQAGYVGEDVELVIHRLLQNCNFDVKKAEQGIVFIDEIDKIAKKTGTMSMSKDVSGEGVQQALLRMLEGTVVNVTDKSGGANGNKNRFGIGMPGAGNKGEVYSVDTSNILFILSGAFIGLDKIVIDRVAKGSIGFDAIIRGADTNTPPSLDQAMMPHSSKHHILDMVDPVDLIKFGLIPEFVGRLPVIANVNQLDEASLVRVLTEPKNSLIKQYEALFQLNDVTLRFTTSALYEIARQAIKKQTGARGLRRIMETLLLDPMYDTPKSSVKHVVVDSDSVLYKRGPLYFTHEQQSEVERALEQDDKTSYNTLTHEDGKLEQSIAFS</sequence>
<proteinExistence type="predicted"/>
<dbReference type="PANTHER" id="PTHR48102">
    <property type="entry name" value="ATP-DEPENDENT CLP PROTEASE ATP-BINDING SUBUNIT CLPX-LIKE, MITOCHONDRIAL-RELATED"/>
    <property type="match status" value="1"/>
</dbReference>
<gene>
    <name evidence="5" type="ORF">K493DRAFT_323010</name>
</gene>
<dbReference type="SMART" id="SM00382">
    <property type="entry name" value="AAA"/>
    <property type="match status" value="1"/>
</dbReference>
<dbReference type="Proteomes" id="UP000193498">
    <property type="component" value="Unassembled WGS sequence"/>
</dbReference>
<feature type="domain" description="AAA+ ATPase" evidence="3">
    <location>
        <begin position="127"/>
        <end position="294"/>
    </location>
</feature>
<keyword evidence="1" id="KW-0547">Nucleotide-binding</keyword>
<dbReference type="Pfam" id="PF07724">
    <property type="entry name" value="AAA_2"/>
    <property type="match status" value="1"/>
</dbReference>
<dbReference type="GO" id="GO:0005524">
    <property type="term" value="F:ATP binding"/>
    <property type="evidence" value="ECO:0007669"/>
    <property type="project" value="UniProtKB-KW"/>
</dbReference>
<dbReference type="STRING" id="1314790.A0A1Y1Z2D4"/>
<dbReference type="GO" id="GO:0005759">
    <property type="term" value="C:mitochondrial matrix"/>
    <property type="evidence" value="ECO:0007669"/>
    <property type="project" value="TreeGrafter"/>
</dbReference>
<dbReference type="PANTHER" id="PTHR48102:SF7">
    <property type="entry name" value="ATP-DEPENDENT CLP PROTEASE ATP-BINDING SUBUNIT CLPX-LIKE, MITOCHONDRIAL"/>
    <property type="match status" value="1"/>
</dbReference>
<dbReference type="InterPro" id="IPR019489">
    <property type="entry name" value="Clp_ATPase_C"/>
</dbReference>
<dbReference type="SMART" id="SM01086">
    <property type="entry name" value="ClpB_D2-small"/>
    <property type="match status" value="1"/>
</dbReference>
<dbReference type="EMBL" id="MCFE01000040">
    <property type="protein sequence ID" value="ORY03985.1"/>
    <property type="molecule type" value="Genomic_DNA"/>
</dbReference>
<dbReference type="GO" id="GO:0016887">
    <property type="term" value="F:ATP hydrolysis activity"/>
    <property type="evidence" value="ECO:0007669"/>
    <property type="project" value="InterPro"/>
</dbReference>
<reference evidence="5 6" key="1">
    <citation type="submission" date="2016-07" db="EMBL/GenBank/DDBJ databases">
        <title>Pervasive Adenine N6-methylation of Active Genes in Fungi.</title>
        <authorList>
            <consortium name="DOE Joint Genome Institute"/>
            <person name="Mondo S.J."/>
            <person name="Dannebaum R.O."/>
            <person name="Kuo R.C."/>
            <person name="Labutti K."/>
            <person name="Haridas S."/>
            <person name="Kuo A."/>
            <person name="Salamov A."/>
            <person name="Ahrendt S.R."/>
            <person name="Lipzen A."/>
            <person name="Sullivan W."/>
            <person name="Andreopoulos W.B."/>
            <person name="Clum A."/>
            <person name="Lindquist E."/>
            <person name="Daum C."/>
            <person name="Ramamoorthy G.K."/>
            <person name="Gryganskyi A."/>
            <person name="Culley D."/>
            <person name="Magnuson J.K."/>
            <person name="James T.Y."/>
            <person name="O'Malley M.A."/>
            <person name="Stajich J.E."/>
            <person name="Spatafora J.W."/>
            <person name="Visel A."/>
            <person name="Grigoriev I.V."/>
        </authorList>
    </citation>
    <scope>NUCLEOTIDE SEQUENCE [LARGE SCALE GENOMIC DNA]</scope>
    <source>
        <strain evidence="5 6">CBS 931.73</strain>
    </source>
</reference>
<dbReference type="SUPFAM" id="SSF52540">
    <property type="entry name" value="P-loop containing nucleoside triphosphate hydrolases"/>
    <property type="match status" value="1"/>
</dbReference>
<dbReference type="InParanoid" id="A0A1Y1Z2D4"/>
<dbReference type="InterPro" id="IPR004487">
    <property type="entry name" value="Clp_protease_ATP-bd_su_ClpX"/>
</dbReference>
<evidence type="ECO:0000259" key="3">
    <source>
        <dbReference type="SMART" id="SM00382"/>
    </source>
</evidence>
<protein>
    <submittedName>
        <fullName evidence="5">ClpX, ATPase regulatory subunit</fullName>
    </submittedName>
</protein>
<evidence type="ECO:0000259" key="4">
    <source>
        <dbReference type="SMART" id="SM01086"/>
    </source>
</evidence>
<evidence type="ECO:0000313" key="5">
    <source>
        <dbReference type="EMBL" id="ORY03985.1"/>
    </source>
</evidence>
<evidence type="ECO:0000313" key="6">
    <source>
        <dbReference type="Proteomes" id="UP000193498"/>
    </source>
</evidence>
<dbReference type="AlphaFoldDB" id="A0A1Y1Z2D4"/>
<evidence type="ECO:0000256" key="1">
    <source>
        <dbReference type="ARBA" id="ARBA00022741"/>
    </source>
</evidence>
<dbReference type="Gene3D" id="1.10.8.60">
    <property type="match status" value="1"/>
</dbReference>
<dbReference type="FunFam" id="1.10.8.60:FF:000002">
    <property type="entry name" value="ATP-dependent Clp protease ATP-binding subunit ClpX"/>
    <property type="match status" value="1"/>
</dbReference>
<keyword evidence="2" id="KW-0067">ATP-binding</keyword>
<dbReference type="GO" id="GO:0051082">
    <property type="term" value="F:unfolded protein binding"/>
    <property type="evidence" value="ECO:0007669"/>
    <property type="project" value="InterPro"/>
</dbReference>
<dbReference type="OrthoDB" id="1721884at2759"/>
<dbReference type="GO" id="GO:0051603">
    <property type="term" value="P:proteolysis involved in protein catabolic process"/>
    <property type="evidence" value="ECO:0007669"/>
    <property type="project" value="TreeGrafter"/>
</dbReference>
<dbReference type="GO" id="GO:0140662">
    <property type="term" value="F:ATP-dependent protein folding chaperone"/>
    <property type="evidence" value="ECO:0007669"/>
    <property type="project" value="InterPro"/>
</dbReference>
<evidence type="ECO:0000256" key="2">
    <source>
        <dbReference type="ARBA" id="ARBA00022840"/>
    </source>
</evidence>
<feature type="domain" description="Clp ATPase C-terminal" evidence="4">
    <location>
        <begin position="358"/>
        <end position="452"/>
    </location>
</feature>
<dbReference type="InterPro" id="IPR003593">
    <property type="entry name" value="AAA+_ATPase"/>
</dbReference>
<dbReference type="Pfam" id="PF10431">
    <property type="entry name" value="ClpB_D2-small"/>
    <property type="match status" value="1"/>
</dbReference>
<dbReference type="NCBIfam" id="NF003745">
    <property type="entry name" value="PRK05342.1"/>
    <property type="match status" value="1"/>
</dbReference>
<dbReference type="InterPro" id="IPR027417">
    <property type="entry name" value="P-loop_NTPase"/>
</dbReference>
<comment type="caution">
    <text evidence="5">The sequence shown here is derived from an EMBL/GenBank/DDBJ whole genome shotgun (WGS) entry which is preliminary data.</text>
</comment>
<dbReference type="NCBIfam" id="TIGR00382">
    <property type="entry name" value="clpX"/>
    <property type="match status" value="1"/>
</dbReference>
<accession>A0A1Y1Z2D4</accession>
<keyword evidence="6" id="KW-1185">Reference proteome</keyword>
<name>A0A1Y1Z2D4_9FUNG</name>
<dbReference type="Gene3D" id="3.40.50.300">
    <property type="entry name" value="P-loop containing nucleotide triphosphate hydrolases"/>
    <property type="match status" value="1"/>
</dbReference>
<dbReference type="InterPro" id="IPR050052">
    <property type="entry name" value="ATP-dep_Clp_protease_ClpX"/>
</dbReference>
<organism evidence="5 6">
    <name type="scientific">Basidiobolus meristosporus CBS 931.73</name>
    <dbReference type="NCBI Taxonomy" id="1314790"/>
    <lineage>
        <taxon>Eukaryota</taxon>
        <taxon>Fungi</taxon>
        <taxon>Fungi incertae sedis</taxon>
        <taxon>Zoopagomycota</taxon>
        <taxon>Entomophthoromycotina</taxon>
        <taxon>Basidiobolomycetes</taxon>
        <taxon>Basidiobolales</taxon>
        <taxon>Basidiobolaceae</taxon>
        <taxon>Basidiobolus</taxon>
    </lineage>
</organism>
<dbReference type="InterPro" id="IPR003959">
    <property type="entry name" value="ATPase_AAA_core"/>
</dbReference>